<dbReference type="AlphaFoldDB" id="A0A5B7TT53"/>
<dbReference type="RefSeq" id="WP_138949050.1">
    <property type="nucleotide sequence ID" value="NZ_CP040749.1"/>
</dbReference>
<dbReference type="Proteomes" id="UP000306229">
    <property type="component" value="Chromosome"/>
</dbReference>
<dbReference type="KEGG" id="fbe:FF125_06785"/>
<name>A0A5B7TT53_9FLAO</name>
<accession>A0A5B7TT53</accession>
<proteinExistence type="predicted"/>
<reference evidence="1 2" key="1">
    <citation type="submission" date="2019-05" db="EMBL/GenBank/DDBJ databases">
        <title>Algicella ahnfeltiae gen. nov., sp. nov., a novel marine bacterium of the family Flavobacteriaceae isolated from a red alga.</title>
        <authorList>
            <person name="Nedashkovskaya O.I."/>
            <person name="Kukhlevskiy A.D."/>
            <person name="Kim S.-G."/>
            <person name="Zhukova N.V."/>
            <person name="Mikhailov V.V."/>
        </authorList>
    </citation>
    <scope>NUCLEOTIDE SEQUENCE [LARGE SCALE GENOMIC DNA]</scope>
    <source>
        <strain evidence="1 2">10Alg115</strain>
    </source>
</reference>
<gene>
    <name evidence="1" type="ORF">FF125_06785</name>
</gene>
<sequence length="129" mass="14972">MDNEIIKPSYIKNPDYITGKKDEAEAYNFTCLTFEETLQLNYKRQIENSWTGKGPNLSEEEYLQLRQHYHIGVANKSKEGGFPVFDKIICKTCNAEYFTYIGIDEPLNSMYQIQVQGIMRNASKNVDKL</sequence>
<dbReference type="EMBL" id="CP040749">
    <property type="protein sequence ID" value="QCX38147.1"/>
    <property type="molecule type" value="Genomic_DNA"/>
</dbReference>
<evidence type="ECO:0000313" key="2">
    <source>
        <dbReference type="Proteomes" id="UP000306229"/>
    </source>
</evidence>
<dbReference type="OrthoDB" id="1433818at2"/>
<protein>
    <submittedName>
        <fullName evidence="1">Uncharacterized protein</fullName>
    </submittedName>
</protein>
<keyword evidence="2" id="KW-1185">Reference proteome</keyword>
<organism evidence="1 2">
    <name type="scientific">Aureibaculum algae</name>
    <dbReference type="NCBI Taxonomy" id="2584122"/>
    <lineage>
        <taxon>Bacteria</taxon>
        <taxon>Pseudomonadati</taxon>
        <taxon>Bacteroidota</taxon>
        <taxon>Flavobacteriia</taxon>
        <taxon>Flavobacteriales</taxon>
        <taxon>Flavobacteriaceae</taxon>
        <taxon>Aureibaculum</taxon>
    </lineage>
</organism>
<evidence type="ECO:0000313" key="1">
    <source>
        <dbReference type="EMBL" id="QCX38147.1"/>
    </source>
</evidence>